<comment type="caution">
    <text evidence="5">The sequence shown here is derived from an EMBL/GenBank/DDBJ whole genome shotgun (WGS) entry which is preliminary data.</text>
</comment>
<keyword evidence="2" id="KW-0560">Oxidoreductase</keyword>
<dbReference type="RefSeq" id="WP_189349737.1">
    <property type="nucleotide sequence ID" value="NZ_BMXK01000006.1"/>
</dbReference>
<comment type="similarity">
    <text evidence="1">Belongs to the NAD(P)-dependent epimerase/dehydratase family.</text>
</comment>
<dbReference type="PANTHER" id="PTHR43103:SF5">
    <property type="entry name" value="4-EPIMERASE, PUTATIVE (AFU_ORTHOLOGUE AFUA_7G00360)-RELATED"/>
    <property type="match status" value="1"/>
</dbReference>
<dbReference type="EMBL" id="BMXK01000006">
    <property type="protein sequence ID" value="GHD06865.1"/>
    <property type="molecule type" value="Genomic_DNA"/>
</dbReference>
<organism evidence="5 6">
    <name type="scientific">Zhihengliuella salsuginis</name>
    <dbReference type="NCBI Taxonomy" id="578222"/>
    <lineage>
        <taxon>Bacteria</taxon>
        <taxon>Bacillati</taxon>
        <taxon>Actinomycetota</taxon>
        <taxon>Actinomycetes</taxon>
        <taxon>Micrococcales</taxon>
        <taxon>Micrococcaceae</taxon>
        <taxon>Zhihengliuella</taxon>
    </lineage>
</organism>
<reference evidence="6" key="1">
    <citation type="journal article" date="2019" name="Int. J. Syst. Evol. Microbiol.">
        <title>The Global Catalogue of Microorganisms (GCM) 10K type strain sequencing project: providing services to taxonomists for standard genome sequencing and annotation.</title>
        <authorList>
            <consortium name="The Broad Institute Genomics Platform"/>
            <consortium name="The Broad Institute Genome Sequencing Center for Infectious Disease"/>
            <person name="Wu L."/>
            <person name="Ma J."/>
        </authorList>
    </citation>
    <scope>NUCLEOTIDE SEQUENCE [LARGE SCALE GENOMIC DNA]</scope>
    <source>
        <strain evidence="6">KCTC 19466</strain>
    </source>
</reference>
<gene>
    <name evidence="5" type="ORF">GCM10008096_17310</name>
</gene>
<sequence length="308" mass="32574">MAKILITGGSGRLGRSVVAGFAEAGHQIVSLDRQPPPDPVDGVAYESVDLLDAGATRSLFARVAPEAVVSLAAIAVPFSAPEDVILKTNAAIAHNVTEAAVGSGARKVVVASSPSIMGYGSPAGWVPPRLPLDEDVTPRPWHAYGLSKYVAEQVAAMFAAKHGPGDGEHGVKFASFRPCYVIAPEEWEGAPTQQGHTVAERLDDPALSAPALFNYVDARDVTDFLLRLLEKMHLIDNGDVFFVGAADAMAREPLAEVIPEIYPELAHLAAGLTGSAPAFSIEKARRVIGWEPKRSWRTELTDRVGAAG</sequence>
<protein>
    <submittedName>
        <fullName evidence="5">Nucleoside-diphosphate-sugar epimerase</fullName>
    </submittedName>
</protein>
<name>A0ABQ3GHI4_9MICC</name>
<evidence type="ECO:0000256" key="2">
    <source>
        <dbReference type="ARBA" id="ARBA00023002"/>
    </source>
</evidence>
<proteinExistence type="inferred from homology"/>
<evidence type="ECO:0000256" key="3">
    <source>
        <dbReference type="ARBA" id="ARBA00023027"/>
    </source>
</evidence>
<dbReference type="InterPro" id="IPR001509">
    <property type="entry name" value="Epimerase_deHydtase"/>
</dbReference>
<evidence type="ECO:0000256" key="1">
    <source>
        <dbReference type="ARBA" id="ARBA00007637"/>
    </source>
</evidence>
<evidence type="ECO:0000313" key="6">
    <source>
        <dbReference type="Proteomes" id="UP000642819"/>
    </source>
</evidence>
<evidence type="ECO:0000259" key="4">
    <source>
        <dbReference type="Pfam" id="PF01370"/>
    </source>
</evidence>
<feature type="domain" description="NAD-dependent epimerase/dehydratase" evidence="4">
    <location>
        <begin position="4"/>
        <end position="244"/>
    </location>
</feature>
<dbReference type="PANTHER" id="PTHR43103">
    <property type="entry name" value="NUCLEOSIDE-DIPHOSPHATE-SUGAR EPIMERASE"/>
    <property type="match status" value="1"/>
</dbReference>
<evidence type="ECO:0000313" key="5">
    <source>
        <dbReference type="EMBL" id="GHD06865.1"/>
    </source>
</evidence>
<dbReference type="SUPFAM" id="SSF51735">
    <property type="entry name" value="NAD(P)-binding Rossmann-fold domains"/>
    <property type="match status" value="1"/>
</dbReference>
<keyword evidence="6" id="KW-1185">Reference proteome</keyword>
<dbReference type="Pfam" id="PF01370">
    <property type="entry name" value="Epimerase"/>
    <property type="match status" value="1"/>
</dbReference>
<accession>A0ABQ3GHI4</accession>
<dbReference type="InterPro" id="IPR036291">
    <property type="entry name" value="NAD(P)-bd_dom_sf"/>
</dbReference>
<keyword evidence="3" id="KW-0520">NAD</keyword>
<dbReference type="Proteomes" id="UP000642819">
    <property type="component" value="Unassembled WGS sequence"/>
</dbReference>
<dbReference type="Gene3D" id="3.40.50.720">
    <property type="entry name" value="NAD(P)-binding Rossmann-like Domain"/>
    <property type="match status" value="1"/>
</dbReference>